<dbReference type="AlphaFoldDB" id="A0A177SWP4"/>
<evidence type="ECO:0000313" key="1">
    <source>
        <dbReference type="EMBL" id="KAE8235495.1"/>
    </source>
</evidence>
<dbReference type="InterPro" id="IPR043502">
    <property type="entry name" value="DNA/RNA_pol_sf"/>
</dbReference>
<reference evidence="1" key="1">
    <citation type="submission" date="2016-04" db="EMBL/GenBank/DDBJ databases">
        <authorList>
            <person name="Nguyen H.D."/>
            <person name="Kesanakurti P."/>
            <person name="Cullis J."/>
            <person name="Levesque C.A."/>
            <person name="Hambleton S."/>
        </authorList>
    </citation>
    <scope>NUCLEOTIDE SEQUENCE</scope>
    <source>
        <strain evidence="1">DAOMC 238032</strain>
    </source>
</reference>
<organism evidence="1 2">
    <name type="scientific">Tilletia caries</name>
    <name type="common">wheat bunt fungus</name>
    <dbReference type="NCBI Taxonomy" id="13290"/>
    <lineage>
        <taxon>Eukaryota</taxon>
        <taxon>Fungi</taxon>
        <taxon>Dikarya</taxon>
        <taxon>Basidiomycota</taxon>
        <taxon>Ustilaginomycotina</taxon>
        <taxon>Exobasidiomycetes</taxon>
        <taxon>Tilletiales</taxon>
        <taxon>Tilletiaceae</taxon>
        <taxon>Tilletia</taxon>
    </lineage>
</organism>
<proteinExistence type="predicted"/>
<dbReference type="EMBL" id="LWDD02004264">
    <property type="protein sequence ID" value="KAE8235495.1"/>
    <property type="molecule type" value="Genomic_DNA"/>
</dbReference>
<dbReference type="SUPFAM" id="SSF56672">
    <property type="entry name" value="DNA/RNA polymerases"/>
    <property type="match status" value="1"/>
</dbReference>
<comment type="caution">
    <text evidence="1">The sequence shown here is derived from an EMBL/GenBank/DDBJ whole genome shotgun (WGS) entry which is preliminary data.</text>
</comment>
<dbReference type="InterPro" id="IPR052055">
    <property type="entry name" value="Hepadnavirus_pol/RT"/>
</dbReference>
<sequence>MWVDDFLFIKPLTSDFQLKDIQSTTESLGFPWHPTKFSEFGPKVTYLGFEWDLHRMTVKLPDEKSDVFRQRVAAFRHSDVKSLKEVREVCGSLQNITMMARDLAPYLSEFNNFLSAWSTKSQYQKLYVPVPVQDEAKVWFKAL</sequence>
<dbReference type="Proteomes" id="UP000077671">
    <property type="component" value="Unassembled WGS sequence"/>
</dbReference>
<evidence type="ECO:0000313" key="2">
    <source>
        <dbReference type="Proteomes" id="UP000077671"/>
    </source>
</evidence>
<name>A0A177SWP4_9BASI</name>
<dbReference type="PANTHER" id="PTHR33050:SF7">
    <property type="entry name" value="RIBONUCLEASE H"/>
    <property type="match status" value="1"/>
</dbReference>
<gene>
    <name evidence="1" type="ORF">A4X03_0g9758</name>
</gene>
<accession>A0A177SWP4</accession>
<reference evidence="1" key="2">
    <citation type="journal article" date="2019" name="IMA Fungus">
        <title>Genome sequencing and comparison of five Tilletia species to identify candidate genes for the detection of regulated species infecting wheat.</title>
        <authorList>
            <person name="Nguyen H.D.T."/>
            <person name="Sultana T."/>
            <person name="Kesanakurti P."/>
            <person name="Hambleton S."/>
        </authorList>
    </citation>
    <scope>NUCLEOTIDE SEQUENCE</scope>
    <source>
        <strain evidence="1">DAOMC 238032</strain>
    </source>
</reference>
<dbReference type="PANTHER" id="PTHR33050">
    <property type="entry name" value="REVERSE TRANSCRIPTASE DOMAIN-CONTAINING PROTEIN"/>
    <property type="match status" value="1"/>
</dbReference>
<protein>
    <submittedName>
        <fullName evidence="1">Uncharacterized protein</fullName>
    </submittedName>
</protein>